<keyword evidence="3" id="KW-1185">Reference proteome</keyword>
<dbReference type="RefSeq" id="WP_329412328.1">
    <property type="nucleotide sequence ID" value="NZ_CP109441.1"/>
</dbReference>
<dbReference type="Proteomes" id="UP001432062">
    <property type="component" value="Chromosome"/>
</dbReference>
<sequence length="174" mass="18194">MDFESHRIPLAVYDRRTENNESEGSKSVRSTVITIATIIVGLGALSGCAGKDSSSASSSSSSHASASDNSSATEYCAAVENMGDLSAQSSSNDLVAKSRKIAEIAPADIKADWETFADAQEASMAALNTKLDTSDPSKSLAEMQSKMGSLEENSTRMMTAAQNIGTHIETTCGK</sequence>
<evidence type="ECO:0000313" key="3">
    <source>
        <dbReference type="Proteomes" id="UP001432062"/>
    </source>
</evidence>
<accession>A0ABZ1YYC7</accession>
<organism evidence="2 3">
    <name type="scientific">Nocardia vinacea</name>
    <dbReference type="NCBI Taxonomy" id="96468"/>
    <lineage>
        <taxon>Bacteria</taxon>
        <taxon>Bacillati</taxon>
        <taxon>Actinomycetota</taxon>
        <taxon>Actinomycetes</taxon>
        <taxon>Mycobacteriales</taxon>
        <taxon>Nocardiaceae</taxon>
        <taxon>Nocardia</taxon>
    </lineage>
</organism>
<protein>
    <recommendedName>
        <fullName evidence="4">Lipoprotein</fullName>
    </recommendedName>
</protein>
<feature type="compositionally biased region" description="Low complexity" evidence="1">
    <location>
        <begin position="53"/>
        <end position="72"/>
    </location>
</feature>
<reference evidence="2" key="1">
    <citation type="submission" date="2022-10" db="EMBL/GenBank/DDBJ databases">
        <title>The complete genomes of actinobacterial strains from the NBC collection.</title>
        <authorList>
            <person name="Joergensen T.S."/>
            <person name="Alvarez Arevalo M."/>
            <person name="Sterndorff E.B."/>
            <person name="Faurdal D."/>
            <person name="Vuksanovic O."/>
            <person name="Mourched A.-S."/>
            <person name="Charusanti P."/>
            <person name="Shaw S."/>
            <person name="Blin K."/>
            <person name="Weber T."/>
        </authorList>
    </citation>
    <scope>NUCLEOTIDE SEQUENCE</scope>
    <source>
        <strain evidence="2">NBC_01482</strain>
    </source>
</reference>
<evidence type="ECO:0008006" key="4">
    <source>
        <dbReference type="Google" id="ProtNLM"/>
    </source>
</evidence>
<proteinExistence type="predicted"/>
<evidence type="ECO:0000313" key="2">
    <source>
        <dbReference type="EMBL" id="WUV48031.1"/>
    </source>
</evidence>
<evidence type="ECO:0000256" key="1">
    <source>
        <dbReference type="SAM" id="MobiDB-lite"/>
    </source>
</evidence>
<gene>
    <name evidence="2" type="ORF">OG563_07435</name>
</gene>
<feature type="region of interest" description="Disordered" evidence="1">
    <location>
        <begin position="52"/>
        <end position="72"/>
    </location>
</feature>
<name>A0ABZ1YYC7_9NOCA</name>
<dbReference type="EMBL" id="CP109441">
    <property type="protein sequence ID" value="WUV48031.1"/>
    <property type="molecule type" value="Genomic_DNA"/>
</dbReference>